<dbReference type="OrthoDB" id="5835829at2759"/>
<comment type="caution">
    <text evidence="3">The sequence shown here is derived from an EMBL/GenBank/DDBJ whole genome shotgun (WGS) entry which is preliminary data.</text>
</comment>
<accession>A0A835H164</accession>
<gene>
    <name evidence="3" type="ORF">IFM89_029117</name>
</gene>
<dbReference type="EMBL" id="JADFTS010000009">
    <property type="protein sequence ID" value="KAF9589877.1"/>
    <property type="molecule type" value="Genomic_DNA"/>
</dbReference>
<evidence type="ECO:0000256" key="2">
    <source>
        <dbReference type="ARBA" id="ARBA00022679"/>
    </source>
</evidence>
<dbReference type="PANTHER" id="PTHR48048">
    <property type="entry name" value="GLYCOSYLTRANSFERASE"/>
    <property type="match status" value="1"/>
</dbReference>
<dbReference type="Gene3D" id="3.40.50.2000">
    <property type="entry name" value="Glycogen Phosphorylase B"/>
    <property type="match status" value="2"/>
</dbReference>
<proteinExistence type="inferred from homology"/>
<protein>
    <submittedName>
        <fullName evidence="3">Uncharacterized protein</fullName>
    </submittedName>
</protein>
<name>A0A835H164_9MAGN</name>
<dbReference type="SUPFAM" id="SSF53756">
    <property type="entry name" value="UDP-Glycosyltransferase/glycogen phosphorylase"/>
    <property type="match status" value="1"/>
</dbReference>
<dbReference type="PANTHER" id="PTHR48048:SF45">
    <property type="entry name" value="GLYCOSYLTRANSFERASE"/>
    <property type="match status" value="1"/>
</dbReference>
<organism evidence="3 4">
    <name type="scientific">Coptis chinensis</name>
    <dbReference type="NCBI Taxonomy" id="261450"/>
    <lineage>
        <taxon>Eukaryota</taxon>
        <taxon>Viridiplantae</taxon>
        <taxon>Streptophyta</taxon>
        <taxon>Embryophyta</taxon>
        <taxon>Tracheophyta</taxon>
        <taxon>Spermatophyta</taxon>
        <taxon>Magnoliopsida</taxon>
        <taxon>Ranunculales</taxon>
        <taxon>Ranunculaceae</taxon>
        <taxon>Coptidoideae</taxon>
        <taxon>Coptis</taxon>
    </lineage>
</organism>
<keyword evidence="2" id="KW-0808">Transferase</keyword>
<comment type="similarity">
    <text evidence="1">Belongs to the UDP-glycosyltransferase family.</text>
</comment>
<dbReference type="Proteomes" id="UP000631114">
    <property type="component" value="Unassembled WGS sequence"/>
</dbReference>
<dbReference type="GO" id="GO:0035251">
    <property type="term" value="F:UDP-glucosyltransferase activity"/>
    <property type="evidence" value="ECO:0007669"/>
    <property type="project" value="InterPro"/>
</dbReference>
<evidence type="ECO:0000313" key="3">
    <source>
        <dbReference type="EMBL" id="KAF9589877.1"/>
    </source>
</evidence>
<dbReference type="InterPro" id="IPR050481">
    <property type="entry name" value="UDP-glycosyltransf_plant"/>
</dbReference>
<dbReference type="AlphaFoldDB" id="A0A835H164"/>
<dbReference type="Pfam" id="PF00201">
    <property type="entry name" value="UDPGT"/>
    <property type="match status" value="1"/>
</dbReference>
<keyword evidence="4" id="KW-1185">Reference proteome</keyword>
<evidence type="ECO:0000256" key="1">
    <source>
        <dbReference type="ARBA" id="ARBA00009995"/>
    </source>
</evidence>
<reference evidence="3 4" key="1">
    <citation type="submission" date="2020-10" db="EMBL/GenBank/DDBJ databases">
        <title>The Coptis chinensis genome and diversification of protoberbering-type alkaloids.</title>
        <authorList>
            <person name="Wang B."/>
            <person name="Shu S."/>
            <person name="Song C."/>
            <person name="Liu Y."/>
        </authorList>
    </citation>
    <scope>NUCLEOTIDE SEQUENCE [LARGE SCALE GENOMIC DNA]</scope>
    <source>
        <strain evidence="3">HL-2020</strain>
        <tissue evidence="3">Leaf</tissue>
    </source>
</reference>
<dbReference type="InterPro" id="IPR002213">
    <property type="entry name" value="UDP_glucos_trans"/>
</dbReference>
<sequence>MAFRSFVEGDPDSEFIKNGMLSNIKSSGIVLNTFSELESVYLDHLKKDLKHERVFAVGPLLQPSDEHKERGGSNSLEVNHLLSWLDTCPDRSVVYVCFGSEAVLNNKQMEELALGLEKSGIKFIWIAKEPTLGHVAGEYGAVPTDFEDRVAGRGFVIKGWVPQIVILNHRAVGSFLTHCGGNCWSTNASVAIWSRSSH</sequence>
<evidence type="ECO:0000313" key="4">
    <source>
        <dbReference type="Proteomes" id="UP000631114"/>
    </source>
</evidence>